<dbReference type="RefSeq" id="WP_136901161.1">
    <property type="nucleotide sequence ID" value="NZ_SUME01000003.1"/>
</dbReference>
<dbReference type="InterPro" id="IPR012373">
    <property type="entry name" value="Ferrdict_sens_TM"/>
</dbReference>
<keyword evidence="5" id="KW-1185">Reference proteome</keyword>
<dbReference type="Pfam" id="PF04773">
    <property type="entry name" value="FecR"/>
    <property type="match status" value="1"/>
</dbReference>
<dbReference type="Gene3D" id="3.55.50.30">
    <property type="match status" value="1"/>
</dbReference>
<sequence length="325" mass="36908">MNKRLKYLYDRYVADTATATEREEFESALLNMNHDADLKVLLEEAFDAYPRDTLPTAEADAIYTHILNRPQPLIKRRQTIWWLAAAMVLILSGLVVALLRYQNAETTEAVNVAHTERIETHDRREYVILPDSSVVILNEGSALSYAKDFGHADRIVILEGEAFFDVAKKKNKPFIVKTARAQTRVLGTKFNVKANNKTSIEVTVTEGKVQLEADGKVLGVVHAKQQITFDATNATYNKKSVVLTPVVAWHAGDLFFNDTTPEQAFRSLENKYKVRVHYPEQLIGYKRLSATFLAHEPLSEVMDAIAAFYNVEYRLEGEDIYLQPR</sequence>
<feature type="transmembrane region" description="Helical" evidence="1">
    <location>
        <begin position="79"/>
        <end position="101"/>
    </location>
</feature>
<dbReference type="InterPro" id="IPR032508">
    <property type="entry name" value="FecR_C"/>
</dbReference>
<protein>
    <submittedName>
        <fullName evidence="4">DUF4974 domain-containing protein</fullName>
    </submittedName>
</protein>
<evidence type="ECO:0000313" key="5">
    <source>
        <dbReference type="Proteomes" id="UP000306808"/>
    </source>
</evidence>
<dbReference type="Proteomes" id="UP000306808">
    <property type="component" value="Unassembled WGS sequence"/>
</dbReference>
<comment type="caution">
    <text evidence="4">The sequence shown here is derived from an EMBL/GenBank/DDBJ whole genome shotgun (WGS) entry which is preliminary data.</text>
</comment>
<keyword evidence="1" id="KW-0812">Transmembrane</keyword>
<dbReference type="PANTHER" id="PTHR30273">
    <property type="entry name" value="PERIPLASMIC SIGNAL SENSOR AND SIGMA FACTOR ACTIVATOR FECR-RELATED"/>
    <property type="match status" value="1"/>
</dbReference>
<dbReference type="InterPro" id="IPR006860">
    <property type="entry name" value="FecR"/>
</dbReference>
<feature type="domain" description="FecR protein" evidence="2">
    <location>
        <begin position="118"/>
        <end position="210"/>
    </location>
</feature>
<evidence type="ECO:0000259" key="3">
    <source>
        <dbReference type="Pfam" id="PF16344"/>
    </source>
</evidence>
<evidence type="ECO:0000256" key="1">
    <source>
        <dbReference type="SAM" id="Phobius"/>
    </source>
</evidence>
<dbReference type="OrthoDB" id="697544at2"/>
<dbReference type="PIRSF" id="PIRSF018266">
    <property type="entry name" value="FecR"/>
    <property type="match status" value="1"/>
</dbReference>
<keyword evidence="1" id="KW-0472">Membrane</keyword>
<evidence type="ECO:0000313" key="4">
    <source>
        <dbReference type="EMBL" id="TJZ61515.1"/>
    </source>
</evidence>
<dbReference type="AlphaFoldDB" id="A0A4U0P2N8"/>
<dbReference type="EMBL" id="SUME01000003">
    <property type="protein sequence ID" value="TJZ61515.1"/>
    <property type="molecule type" value="Genomic_DNA"/>
</dbReference>
<organism evidence="4 5">
    <name type="scientific">Sphingobacterium olei</name>
    <dbReference type="NCBI Taxonomy" id="2571155"/>
    <lineage>
        <taxon>Bacteria</taxon>
        <taxon>Pseudomonadati</taxon>
        <taxon>Bacteroidota</taxon>
        <taxon>Sphingobacteriia</taxon>
        <taxon>Sphingobacteriales</taxon>
        <taxon>Sphingobacteriaceae</taxon>
        <taxon>Sphingobacterium</taxon>
    </lineage>
</organism>
<keyword evidence="1" id="KW-1133">Transmembrane helix</keyword>
<evidence type="ECO:0000259" key="2">
    <source>
        <dbReference type="Pfam" id="PF04773"/>
    </source>
</evidence>
<dbReference type="Gene3D" id="2.60.120.1440">
    <property type="match status" value="1"/>
</dbReference>
<proteinExistence type="predicted"/>
<reference evidence="4 5" key="1">
    <citation type="submission" date="2019-04" db="EMBL/GenBank/DDBJ databases">
        <title>Sphingobacterium olei sp. nov., isolated from oil-contaminated soil.</title>
        <authorList>
            <person name="Liu B."/>
        </authorList>
    </citation>
    <scope>NUCLEOTIDE SEQUENCE [LARGE SCALE GENOMIC DNA]</scope>
    <source>
        <strain evidence="4 5">HAL-9</strain>
    </source>
</reference>
<dbReference type="Pfam" id="PF16344">
    <property type="entry name" value="FecR_C"/>
    <property type="match status" value="1"/>
</dbReference>
<dbReference type="GO" id="GO:0016989">
    <property type="term" value="F:sigma factor antagonist activity"/>
    <property type="evidence" value="ECO:0007669"/>
    <property type="project" value="TreeGrafter"/>
</dbReference>
<gene>
    <name evidence="4" type="ORF">FAZ15_10025</name>
</gene>
<feature type="domain" description="Protein FecR C-terminal" evidence="3">
    <location>
        <begin position="254"/>
        <end position="321"/>
    </location>
</feature>
<accession>A0A4U0P2N8</accession>
<dbReference type="PANTHER" id="PTHR30273:SF2">
    <property type="entry name" value="PROTEIN FECR"/>
    <property type="match status" value="1"/>
</dbReference>
<name>A0A4U0P2N8_9SPHI</name>